<dbReference type="InterPro" id="IPR000536">
    <property type="entry name" value="Nucl_hrmn_rcpt_lig-bd"/>
</dbReference>
<accession>A0A3P6HUM6</accession>
<dbReference type="OrthoDB" id="6081310at2759"/>
<gene>
    <name evidence="5" type="ORF">MCOS_LOCUS4959</name>
</gene>
<sequence>MSLILRRKCGGKVMGNEDWLTVPAVENTVYPEIGTSSDICSFFTRSLAFKLHKLQVNDIEVAMLAAFLLINPYRHDLSDASRILTRRNILTEILRVYANRRRSADEFAAPQDKFPERIHELIVLASFITSNVTERLKHTP</sequence>
<evidence type="ECO:0000259" key="4">
    <source>
        <dbReference type="PROSITE" id="PS51843"/>
    </source>
</evidence>
<dbReference type="Gene3D" id="1.10.565.10">
    <property type="entry name" value="Retinoid X Receptor"/>
    <property type="match status" value="1"/>
</dbReference>
<dbReference type="EMBL" id="UXSR01002862">
    <property type="protein sequence ID" value="VDD78956.1"/>
    <property type="molecule type" value="Genomic_DNA"/>
</dbReference>
<dbReference type="AlphaFoldDB" id="A0A3P6HUM6"/>
<organism evidence="5 6">
    <name type="scientific">Mesocestoides corti</name>
    <name type="common">Flatworm</name>
    <dbReference type="NCBI Taxonomy" id="53468"/>
    <lineage>
        <taxon>Eukaryota</taxon>
        <taxon>Metazoa</taxon>
        <taxon>Spiralia</taxon>
        <taxon>Lophotrochozoa</taxon>
        <taxon>Platyhelminthes</taxon>
        <taxon>Cestoda</taxon>
        <taxon>Eucestoda</taxon>
        <taxon>Cyclophyllidea</taxon>
        <taxon>Mesocestoididae</taxon>
        <taxon>Mesocestoides</taxon>
    </lineage>
</organism>
<proteinExistence type="predicted"/>
<reference evidence="5 6" key="1">
    <citation type="submission" date="2018-10" db="EMBL/GenBank/DDBJ databases">
        <authorList>
            <consortium name="Pathogen Informatics"/>
        </authorList>
    </citation>
    <scope>NUCLEOTIDE SEQUENCE [LARGE SCALE GENOMIC DNA]</scope>
</reference>
<dbReference type="SUPFAM" id="SSF48508">
    <property type="entry name" value="Nuclear receptor ligand-binding domain"/>
    <property type="match status" value="1"/>
</dbReference>
<evidence type="ECO:0000256" key="2">
    <source>
        <dbReference type="ARBA" id="ARBA00023163"/>
    </source>
</evidence>
<keyword evidence="3" id="KW-0675">Receptor</keyword>
<evidence type="ECO:0000256" key="3">
    <source>
        <dbReference type="ARBA" id="ARBA00023170"/>
    </source>
</evidence>
<dbReference type="STRING" id="53468.A0A3P6HUM6"/>
<dbReference type="Proteomes" id="UP000267029">
    <property type="component" value="Unassembled WGS sequence"/>
</dbReference>
<name>A0A3P6HUM6_MESCO</name>
<evidence type="ECO:0000313" key="5">
    <source>
        <dbReference type="EMBL" id="VDD78956.1"/>
    </source>
</evidence>
<keyword evidence="1" id="KW-0805">Transcription regulation</keyword>
<evidence type="ECO:0000313" key="6">
    <source>
        <dbReference type="Proteomes" id="UP000267029"/>
    </source>
</evidence>
<protein>
    <recommendedName>
        <fullName evidence="4">NR LBD domain-containing protein</fullName>
    </recommendedName>
</protein>
<feature type="domain" description="NR LBD" evidence="4">
    <location>
        <begin position="1"/>
        <end position="140"/>
    </location>
</feature>
<keyword evidence="2" id="KW-0804">Transcription</keyword>
<dbReference type="PROSITE" id="PS51843">
    <property type="entry name" value="NR_LBD"/>
    <property type="match status" value="1"/>
</dbReference>
<keyword evidence="6" id="KW-1185">Reference proteome</keyword>
<dbReference type="InterPro" id="IPR035500">
    <property type="entry name" value="NHR-like_dom_sf"/>
</dbReference>
<evidence type="ECO:0000256" key="1">
    <source>
        <dbReference type="ARBA" id="ARBA00023015"/>
    </source>
</evidence>